<protein>
    <submittedName>
        <fullName evidence="3">Uncharacterized protein</fullName>
    </submittedName>
</protein>
<dbReference type="AlphaFoldDB" id="A0A1G2SYE3"/>
<evidence type="ECO:0000313" key="3">
    <source>
        <dbReference type="EMBL" id="OHA90057.1"/>
    </source>
</evidence>
<proteinExistence type="predicted"/>
<comment type="caution">
    <text evidence="3">The sequence shown here is derived from an EMBL/GenBank/DDBJ whole genome shotgun (WGS) entry which is preliminary data.</text>
</comment>
<organism evidence="3 4">
    <name type="scientific">Candidatus Zambryskibacteria bacterium RIFCSPHIGHO2_01_FULL_46_25</name>
    <dbReference type="NCBI Taxonomy" id="1802738"/>
    <lineage>
        <taxon>Bacteria</taxon>
        <taxon>Candidatus Zambryskiibacteriota</taxon>
    </lineage>
</organism>
<name>A0A1G2SYE3_9BACT</name>
<reference evidence="3 4" key="1">
    <citation type="journal article" date="2016" name="Nat. Commun.">
        <title>Thousands of microbial genomes shed light on interconnected biogeochemical processes in an aquifer system.</title>
        <authorList>
            <person name="Anantharaman K."/>
            <person name="Brown C.T."/>
            <person name="Hug L.A."/>
            <person name="Sharon I."/>
            <person name="Castelle C.J."/>
            <person name="Probst A.J."/>
            <person name="Thomas B.C."/>
            <person name="Singh A."/>
            <person name="Wilkins M.J."/>
            <person name="Karaoz U."/>
            <person name="Brodie E.L."/>
            <person name="Williams K.H."/>
            <person name="Hubbard S.S."/>
            <person name="Banfield J.F."/>
        </authorList>
    </citation>
    <scope>NUCLEOTIDE SEQUENCE [LARGE SCALE GENOMIC DNA]</scope>
</reference>
<dbReference type="EMBL" id="MHVH01000006">
    <property type="protein sequence ID" value="OHA90057.1"/>
    <property type="molecule type" value="Genomic_DNA"/>
</dbReference>
<gene>
    <name evidence="3" type="ORF">A2838_00255</name>
</gene>
<feature type="transmembrane region" description="Helical" evidence="2">
    <location>
        <begin position="145"/>
        <end position="167"/>
    </location>
</feature>
<keyword evidence="2" id="KW-0472">Membrane</keyword>
<evidence type="ECO:0000313" key="4">
    <source>
        <dbReference type="Proteomes" id="UP000178107"/>
    </source>
</evidence>
<evidence type="ECO:0000256" key="2">
    <source>
        <dbReference type="SAM" id="Phobius"/>
    </source>
</evidence>
<keyword evidence="2" id="KW-0812">Transmembrane</keyword>
<dbReference type="Proteomes" id="UP000178107">
    <property type="component" value="Unassembled WGS sequence"/>
</dbReference>
<evidence type="ECO:0000256" key="1">
    <source>
        <dbReference type="SAM" id="MobiDB-lite"/>
    </source>
</evidence>
<sequence>MGRYHCSEHGIEYSSVCPACVRDQAEEDRQSILSSLSEQTEEVSERLDTLLYKQSNPGDYKCPECYFITLKKGAKRCPMCRSSISEEYWKQVAEKEEETRKRKAEIEEKQRQATEEQKRKAQEEKERIVRGIREAKKEWENKVDLVFALLIGFGLLILFVVAIAFTLQEVANKIMSWFS</sequence>
<feature type="region of interest" description="Disordered" evidence="1">
    <location>
        <begin position="100"/>
        <end position="120"/>
    </location>
</feature>
<accession>A0A1G2SYE3</accession>
<keyword evidence="2" id="KW-1133">Transmembrane helix</keyword>